<keyword evidence="4" id="KW-1185">Reference proteome</keyword>
<evidence type="ECO:0000313" key="4">
    <source>
        <dbReference type="Proteomes" id="UP000554520"/>
    </source>
</evidence>
<accession>A0A839UJ14</accession>
<reference evidence="3 4" key="1">
    <citation type="submission" date="2020-08" db="EMBL/GenBank/DDBJ databases">
        <title>Genomic Encyclopedia of Type Strains, Phase III (KMG-III): the genomes of soil and plant-associated and newly described type strains.</title>
        <authorList>
            <person name="Whitman W."/>
        </authorList>
    </citation>
    <scope>NUCLEOTIDE SEQUENCE [LARGE SCALE GENOMIC DNA]</scope>
    <source>
        <strain evidence="3 4">CECT 7015</strain>
    </source>
</reference>
<evidence type="ECO:0000256" key="1">
    <source>
        <dbReference type="SAM" id="MobiDB-lite"/>
    </source>
</evidence>
<dbReference type="InterPro" id="IPR009506">
    <property type="entry name" value="YjiS-like"/>
</dbReference>
<dbReference type="RefSeq" id="WP_112528811.1">
    <property type="nucleotide sequence ID" value="NZ_JACHXN010000022.1"/>
</dbReference>
<dbReference type="EMBL" id="JACHXN010000022">
    <property type="protein sequence ID" value="MBB3148742.1"/>
    <property type="molecule type" value="Genomic_DNA"/>
</dbReference>
<dbReference type="Pfam" id="PF06568">
    <property type="entry name" value="YjiS-like"/>
    <property type="match status" value="1"/>
</dbReference>
<feature type="domain" description="YjiS-like" evidence="2">
    <location>
        <begin position="32"/>
        <end position="68"/>
    </location>
</feature>
<evidence type="ECO:0000313" key="3">
    <source>
        <dbReference type="EMBL" id="MBB3148742.1"/>
    </source>
</evidence>
<dbReference type="AlphaFoldDB" id="A0A839UJ14"/>
<name>A0A839UJ14_9HYPH</name>
<gene>
    <name evidence="3" type="ORF">FHS21_005190</name>
</gene>
<evidence type="ECO:0000259" key="2">
    <source>
        <dbReference type="Pfam" id="PF06568"/>
    </source>
</evidence>
<proteinExistence type="predicted"/>
<dbReference type="Proteomes" id="UP000554520">
    <property type="component" value="Unassembled WGS sequence"/>
</dbReference>
<organism evidence="3 4">
    <name type="scientific">Phyllobacterium trifolii</name>
    <dbReference type="NCBI Taxonomy" id="300193"/>
    <lineage>
        <taxon>Bacteria</taxon>
        <taxon>Pseudomonadati</taxon>
        <taxon>Pseudomonadota</taxon>
        <taxon>Alphaproteobacteria</taxon>
        <taxon>Hyphomicrobiales</taxon>
        <taxon>Phyllobacteriaceae</taxon>
        <taxon>Phyllobacterium</taxon>
    </lineage>
</organism>
<comment type="caution">
    <text evidence="3">The sequence shown here is derived from an EMBL/GenBank/DDBJ whole genome shotgun (WGS) entry which is preliminary data.</text>
</comment>
<protein>
    <submittedName>
        <fullName evidence="3">Uncharacterized protein YjiS (DUF1127 family)</fullName>
    </submittedName>
</protein>
<sequence>MSTIDTIRGSGGAESHAARSQNSGLLHTASALIRWFGNAMTKRRTRMHLSELSNDLLNDVGIEPAEARREIKRFFWN</sequence>
<feature type="region of interest" description="Disordered" evidence="1">
    <location>
        <begin position="1"/>
        <end position="21"/>
    </location>
</feature>